<keyword evidence="4" id="KW-1185">Reference proteome</keyword>
<dbReference type="Proteomes" id="UP000276301">
    <property type="component" value="Unassembled WGS sequence"/>
</dbReference>
<reference evidence="3 4" key="1">
    <citation type="submission" date="2018-10" db="EMBL/GenBank/DDBJ databases">
        <title>Anaerotruncus faecis sp. nov., isolated from human feces.</title>
        <authorList>
            <person name="Wang Y.-J."/>
        </authorList>
    </citation>
    <scope>NUCLEOTIDE SEQUENCE [LARGE SCALE GENOMIC DNA]</scope>
    <source>
        <strain evidence="3 4">22A2-44</strain>
    </source>
</reference>
<evidence type="ECO:0000313" key="4">
    <source>
        <dbReference type="Proteomes" id="UP000276301"/>
    </source>
</evidence>
<protein>
    <submittedName>
        <fullName evidence="3">Serine/threonine protein phosphatase</fullName>
    </submittedName>
</protein>
<dbReference type="EMBL" id="RCHT01000019">
    <property type="protein sequence ID" value="RLL09646.1"/>
    <property type="molecule type" value="Genomic_DNA"/>
</dbReference>
<gene>
    <name evidence="3" type="ORF">D4A47_09795</name>
</gene>
<dbReference type="AlphaFoldDB" id="A0A498CXC3"/>
<evidence type="ECO:0000256" key="2">
    <source>
        <dbReference type="SAM" id="MobiDB-lite"/>
    </source>
</evidence>
<feature type="coiled-coil region" evidence="1">
    <location>
        <begin position="404"/>
        <end position="436"/>
    </location>
</feature>
<evidence type="ECO:0000313" key="3">
    <source>
        <dbReference type="EMBL" id="RLL09646.1"/>
    </source>
</evidence>
<accession>A0A498CXC3</accession>
<proteinExistence type="predicted"/>
<sequence length="437" mass="47098">AGGARSPREARGGPAAADARRAGMDTPPEGGGNERGRGGKHLVCPRPEGRINLKIRDFFRRGEAAVSVQTAREPCRGWDGLLPLATPDCAVYDGLRRAIPVIDAAIDKIGRLVGGCAPVCSNRAAQAELEAFFRGVPVGAVSWGMESFVRCYLDSLLTYGNAVGEIVVAADGKTVAGLYNAPLRDIAFRDADSPFGVQVCAAKDGLSPVPVPWPELIVFSALNPAAGELRGTSLLAGLPFVSDVLMKIYASIGQNFERIANLRYAVTYRPGANAVDRACAREIAGNIAREWADAMDSVKQGAIKDFVAVGDVDIKVIGADNQMIGTEVPVRQMLEQIVAKLGVPPFLLGLNWSTTERMSAQQADILTSELESYRRLLTPVLIRICTVFLRLRGYACGVDIAWDNINLQDELELANARLQNLQADKLARELERTEENR</sequence>
<keyword evidence="1" id="KW-0175">Coiled coil</keyword>
<name>A0A498CXC3_9FIRM</name>
<feature type="non-terminal residue" evidence="3">
    <location>
        <position position="1"/>
    </location>
</feature>
<comment type="caution">
    <text evidence="3">The sequence shown here is derived from an EMBL/GenBank/DDBJ whole genome shotgun (WGS) entry which is preliminary data.</text>
</comment>
<feature type="region of interest" description="Disordered" evidence="2">
    <location>
        <begin position="1"/>
        <end position="43"/>
    </location>
</feature>
<evidence type="ECO:0000256" key="1">
    <source>
        <dbReference type="SAM" id="Coils"/>
    </source>
</evidence>
<organism evidence="3 4">
    <name type="scientific">Anaerotruncus massiliensis</name>
    <name type="common">ex Liu et al. 2021</name>
    <dbReference type="NCBI Taxonomy" id="2321404"/>
    <lineage>
        <taxon>Bacteria</taxon>
        <taxon>Bacillati</taxon>
        <taxon>Bacillota</taxon>
        <taxon>Clostridia</taxon>
        <taxon>Eubacteriales</taxon>
        <taxon>Oscillospiraceae</taxon>
        <taxon>Anaerotruncus</taxon>
    </lineage>
</organism>
<feature type="compositionally biased region" description="Basic and acidic residues" evidence="2">
    <location>
        <begin position="1"/>
        <end position="11"/>
    </location>
</feature>